<feature type="transmembrane region" description="Helical" evidence="1">
    <location>
        <begin position="31"/>
        <end position="50"/>
    </location>
</feature>
<dbReference type="Proteomes" id="UP000176774">
    <property type="component" value="Unassembled WGS sequence"/>
</dbReference>
<keyword evidence="1" id="KW-1133">Transmembrane helix</keyword>
<name>A0A1G2IH53_9BACT</name>
<protein>
    <recommendedName>
        <fullName evidence="2">TfoX N-terminal domain-containing protein</fullName>
    </recommendedName>
</protein>
<proteinExistence type="predicted"/>
<dbReference type="STRING" id="1802214.A2908_03425"/>
<evidence type="ECO:0000313" key="4">
    <source>
        <dbReference type="Proteomes" id="UP000176774"/>
    </source>
</evidence>
<dbReference type="Pfam" id="PF04993">
    <property type="entry name" value="TfoX_N"/>
    <property type="match status" value="1"/>
</dbReference>
<feature type="domain" description="TfoX N-terminal" evidence="2">
    <location>
        <begin position="16"/>
        <end position="50"/>
    </location>
</feature>
<evidence type="ECO:0000256" key="1">
    <source>
        <dbReference type="SAM" id="Phobius"/>
    </source>
</evidence>
<reference evidence="3 4" key="1">
    <citation type="journal article" date="2016" name="Nat. Commun.">
        <title>Thousands of microbial genomes shed light on interconnected biogeochemical processes in an aquifer system.</title>
        <authorList>
            <person name="Anantharaman K."/>
            <person name="Brown C.T."/>
            <person name="Hug L.A."/>
            <person name="Sharon I."/>
            <person name="Castelle C.J."/>
            <person name="Probst A.J."/>
            <person name="Thomas B.C."/>
            <person name="Singh A."/>
            <person name="Wilkins M.J."/>
            <person name="Karaoz U."/>
            <person name="Brodie E.L."/>
            <person name="Williams K.H."/>
            <person name="Hubbard S.S."/>
            <person name="Banfield J.F."/>
        </authorList>
    </citation>
    <scope>NUCLEOTIDE SEQUENCE [LARGE SCALE GENOMIC DNA]</scope>
</reference>
<comment type="caution">
    <text evidence="3">The sequence shown here is derived from an EMBL/GenBank/DDBJ whole genome shotgun (WGS) entry which is preliminary data.</text>
</comment>
<dbReference type="InterPro" id="IPR007076">
    <property type="entry name" value="TfoX_N"/>
</dbReference>
<gene>
    <name evidence="3" type="ORF">A2908_03425</name>
</gene>
<organism evidence="3 4">
    <name type="scientific">Candidatus Staskawiczbacteria bacterium RIFCSPLOWO2_01_FULL_38_12b</name>
    <dbReference type="NCBI Taxonomy" id="1802214"/>
    <lineage>
        <taxon>Bacteria</taxon>
        <taxon>Candidatus Staskawicziibacteriota</taxon>
    </lineage>
</organism>
<sequence>MARDKSFHDYVIYDVLGSVMGITSRPMFSGWAIYQDGVVFGIIIGTELYFNRELRNGFFGFSSIFEIEV</sequence>
<dbReference type="Gene3D" id="3.30.1460.30">
    <property type="entry name" value="YgaC/TfoX-N like chaperone"/>
    <property type="match status" value="1"/>
</dbReference>
<dbReference type="EMBL" id="MHPA01000001">
    <property type="protein sequence ID" value="OGZ74109.1"/>
    <property type="molecule type" value="Genomic_DNA"/>
</dbReference>
<evidence type="ECO:0000313" key="3">
    <source>
        <dbReference type="EMBL" id="OGZ74109.1"/>
    </source>
</evidence>
<dbReference type="SUPFAM" id="SSF159894">
    <property type="entry name" value="YgaC/TfoX-N like"/>
    <property type="match status" value="1"/>
</dbReference>
<dbReference type="AlphaFoldDB" id="A0A1G2IH53"/>
<accession>A0A1G2IH53</accession>
<evidence type="ECO:0000259" key="2">
    <source>
        <dbReference type="Pfam" id="PF04993"/>
    </source>
</evidence>
<keyword evidence="1" id="KW-0812">Transmembrane</keyword>
<keyword evidence="1" id="KW-0472">Membrane</keyword>